<protein>
    <submittedName>
        <fullName evidence="1">Uncharacterized protein</fullName>
    </submittedName>
</protein>
<name>Q07HP3_RHOP5</name>
<dbReference type="KEGG" id="rpe:RPE_4621"/>
<dbReference type="AlphaFoldDB" id="Q07HP3"/>
<dbReference type="HOGENOM" id="CLU_164555_0_0_5"/>
<accession>Q07HP3</accession>
<sequence length="63" mass="7313">MSYRITAERDNETMRSSRSSVWVAVAKGRVWASEGWRVVITDDSGRDFVSDQFDELLPFKRKS</sequence>
<dbReference type="EMBL" id="CP000463">
    <property type="protein sequence ID" value="ABJ08541.1"/>
    <property type="molecule type" value="Genomic_DNA"/>
</dbReference>
<proteinExistence type="predicted"/>
<organism evidence="1">
    <name type="scientific">Rhodopseudomonas palustris (strain BisA53)</name>
    <dbReference type="NCBI Taxonomy" id="316055"/>
    <lineage>
        <taxon>Bacteria</taxon>
        <taxon>Pseudomonadati</taxon>
        <taxon>Pseudomonadota</taxon>
        <taxon>Alphaproteobacteria</taxon>
        <taxon>Hyphomicrobiales</taxon>
        <taxon>Nitrobacteraceae</taxon>
        <taxon>Rhodopseudomonas</taxon>
    </lineage>
</organism>
<evidence type="ECO:0000313" key="1">
    <source>
        <dbReference type="EMBL" id="ABJ08541.1"/>
    </source>
</evidence>
<gene>
    <name evidence="1" type="ordered locus">RPE_4621</name>
</gene>
<dbReference type="OrthoDB" id="8243778at2"/>
<reference evidence="1" key="1">
    <citation type="submission" date="2006-09" db="EMBL/GenBank/DDBJ databases">
        <title>Complete sequence of Rhodopseudomonas palustris BisA53.</title>
        <authorList>
            <consortium name="US DOE Joint Genome Institute"/>
            <person name="Copeland A."/>
            <person name="Lucas S."/>
            <person name="Lapidus A."/>
            <person name="Barry K."/>
            <person name="Detter J.C."/>
            <person name="Glavina del Rio T."/>
            <person name="Hammon N."/>
            <person name="Israni S."/>
            <person name="Dalin E."/>
            <person name="Tice H."/>
            <person name="Pitluck S."/>
            <person name="Chain P."/>
            <person name="Malfatti S."/>
            <person name="Shin M."/>
            <person name="Vergez L."/>
            <person name="Schmutz J."/>
            <person name="Larimer F."/>
            <person name="Land M."/>
            <person name="Hauser L."/>
            <person name="Pelletier D.A."/>
            <person name="Kyrpides N."/>
            <person name="Kim E."/>
            <person name="Harwood C.S."/>
            <person name="Oda Y."/>
            <person name="Richardson P."/>
        </authorList>
    </citation>
    <scope>NUCLEOTIDE SEQUENCE [LARGE SCALE GENOMIC DNA]</scope>
    <source>
        <strain evidence="1">BisA53</strain>
    </source>
</reference>